<reference evidence="2 3" key="1">
    <citation type="submission" date="2021-01" db="EMBL/GenBank/DDBJ databases">
        <title>Whole genome shotgun sequence of Asanoa iriomotensis NBRC 100142.</title>
        <authorList>
            <person name="Komaki H."/>
            <person name="Tamura T."/>
        </authorList>
    </citation>
    <scope>NUCLEOTIDE SEQUENCE [LARGE SCALE GENOMIC DNA]</scope>
    <source>
        <strain evidence="2 3">NBRC 100142</strain>
    </source>
</reference>
<evidence type="ECO:0000313" key="3">
    <source>
        <dbReference type="Proteomes" id="UP000624325"/>
    </source>
</evidence>
<feature type="transmembrane region" description="Helical" evidence="1">
    <location>
        <begin position="12"/>
        <end position="34"/>
    </location>
</feature>
<keyword evidence="1" id="KW-1133">Transmembrane helix</keyword>
<organism evidence="2 3">
    <name type="scientific">Asanoa iriomotensis</name>
    <dbReference type="NCBI Taxonomy" id="234613"/>
    <lineage>
        <taxon>Bacteria</taxon>
        <taxon>Bacillati</taxon>
        <taxon>Actinomycetota</taxon>
        <taxon>Actinomycetes</taxon>
        <taxon>Micromonosporales</taxon>
        <taxon>Micromonosporaceae</taxon>
        <taxon>Asanoa</taxon>
    </lineage>
</organism>
<dbReference type="EMBL" id="BONC01000020">
    <property type="protein sequence ID" value="GIF57157.1"/>
    <property type="molecule type" value="Genomic_DNA"/>
</dbReference>
<accession>A0ABQ4C307</accession>
<feature type="transmembrane region" description="Helical" evidence="1">
    <location>
        <begin position="78"/>
        <end position="98"/>
    </location>
</feature>
<feature type="transmembrane region" description="Helical" evidence="1">
    <location>
        <begin position="248"/>
        <end position="269"/>
    </location>
</feature>
<keyword evidence="3" id="KW-1185">Reference proteome</keyword>
<dbReference type="PANTHER" id="PTHR37305">
    <property type="entry name" value="INTEGRAL MEMBRANE PROTEIN-RELATED"/>
    <property type="match status" value="1"/>
</dbReference>
<evidence type="ECO:0000256" key="1">
    <source>
        <dbReference type="SAM" id="Phobius"/>
    </source>
</evidence>
<proteinExistence type="predicted"/>
<keyword evidence="1" id="KW-0812">Transmembrane</keyword>
<gene>
    <name evidence="2" type="ORF">Air01nite_32520</name>
</gene>
<name>A0ABQ4C307_9ACTN</name>
<feature type="transmembrane region" description="Helical" evidence="1">
    <location>
        <begin position="163"/>
        <end position="184"/>
    </location>
</feature>
<feature type="transmembrane region" description="Helical" evidence="1">
    <location>
        <begin position="196"/>
        <end position="216"/>
    </location>
</feature>
<comment type="caution">
    <text evidence="2">The sequence shown here is derived from an EMBL/GenBank/DDBJ whole genome shotgun (WGS) entry which is preliminary data.</text>
</comment>
<sequence>MRLVKAEVVKLLTTNTWWLFALGALVTWAGTFAINATVAHFTMGAAAPEGVSTEDAANFAVVSDQIYQAANLYTSGQFFGLLFVVLLGIVMVTSEFYHQTATSTFLTTPHRTAVISAKLVVAAVAGLLFWLFTTALNIPATMIFLGAEDLPTHLGDSIVQRAILLNGLAYLLWGILGVGIGVLIRSQIAATVTSVLAYLLGTALIGVLFTLLAGWLNQDWIEKIQYGLPSVASGLMVAGRNLPNQPDYWVGAVVLIIWAVVTGTIGTLITRRRDIS</sequence>
<evidence type="ECO:0000313" key="2">
    <source>
        <dbReference type="EMBL" id="GIF57157.1"/>
    </source>
</evidence>
<dbReference type="Proteomes" id="UP000624325">
    <property type="component" value="Unassembled WGS sequence"/>
</dbReference>
<dbReference type="RefSeq" id="WP_203703223.1">
    <property type="nucleotide sequence ID" value="NZ_BAAALU010000001.1"/>
</dbReference>
<keyword evidence="1" id="KW-0472">Membrane</keyword>
<protein>
    <submittedName>
        <fullName evidence="2">ABC transporter permease</fullName>
    </submittedName>
</protein>
<feature type="transmembrane region" description="Helical" evidence="1">
    <location>
        <begin position="119"/>
        <end position="143"/>
    </location>
</feature>
<dbReference type="PANTHER" id="PTHR37305:SF1">
    <property type="entry name" value="MEMBRANE PROTEIN"/>
    <property type="match status" value="1"/>
</dbReference>